<dbReference type="Pfam" id="PF13593">
    <property type="entry name" value="SBF_like"/>
    <property type="match status" value="1"/>
</dbReference>
<feature type="transmembrane region" description="Helical" evidence="1">
    <location>
        <begin position="78"/>
        <end position="98"/>
    </location>
</feature>
<keyword evidence="3" id="KW-1185">Reference proteome</keyword>
<feature type="transmembrane region" description="Helical" evidence="1">
    <location>
        <begin position="180"/>
        <end position="198"/>
    </location>
</feature>
<dbReference type="Proteomes" id="UP000199433">
    <property type="component" value="Unassembled WGS sequence"/>
</dbReference>
<sequence>MNVINGVLNVIYNVSYFTMPIFIILLVFNSGLSEHPKTILKTVKDNWAFFLRLVVFNNVILPLILWQLLRIIPIDSVYSAAFVILFLCAGASTVIAFVQETGEKITYAVSTMILLTLSTVLILPILLPRMIEGVEITSLDLIGSLIASILLPLSAGSFMRLFFEGLTLNIKRYTLKTQKVMMNIAVYGMMLGLLPELVQLIGSGVITSSILIVLASAVIGYLIEMKNPDRAMQLTSGFAGGQRNGAVAFAVVLNNFSNPGIFLTIAVTTVISTVLFSALSTYIGKSRLKEAETR</sequence>
<feature type="transmembrane region" description="Helical" evidence="1">
    <location>
        <begin position="6"/>
        <end position="28"/>
    </location>
</feature>
<organism evidence="2 3">
    <name type="scientific">Alkalibacterium thalassium</name>
    <dbReference type="NCBI Taxonomy" id="426701"/>
    <lineage>
        <taxon>Bacteria</taxon>
        <taxon>Bacillati</taxon>
        <taxon>Bacillota</taxon>
        <taxon>Bacilli</taxon>
        <taxon>Lactobacillales</taxon>
        <taxon>Carnobacteriaceae</taxon>
        <taxon>Alkalibacterium</taxon>
    </lineage>
</organism>
<keyword evidence="1" id="KW-0812">Transmembrane</keyword>
<feature type="transmembrane region" description="Helical" evidence="1">
    <location>
        <begin position="105"/>
        <end position="127"/>
    </location>
</feature>
<feature type="transmembrane region" description="Helical" evidence="1">
    <location>
        <begin position="139"/>
        <end position="159"/>
    </location>
</feature>
<dbReference type="Gene3D" id="1.20.1530.20">
    <property type="match status" value="1"/>
</dbReference>
<accession>A0A1G9DG93</accession>
<dbReference type="STRING" id="426701.SAMN04488098_10452"/>
<reference evidence="3" key="1">
    <citation type="submission" date="2016-10" db="EMBL/GenBank/DDBJ databases">
        <authorList>
            <person name="Varghese N."/>
            <person name="Submissions S."/>
        </authorList>
    </citation>
    <scope>NUCLEOTIDE SEQUENCE [LARGE SCALE GENOMIC DNA]</scope>
    <source>
        <strain evidence="3">DSM 19181</strain>
    </source>
</reference>
<feature type="transmembrane region" description="Helical" evidence="1">
    <location>
        <begin position="49"/>
        <end position="72"/>
    </location>
</feature>
<gene>
    <name evidence="2" type="ORF">SAMN04488098_10452</name>
</gene>
<dbReference type="EMBL" id="FNFK01000045">
    <property type="protein sequence ID" value="SDK62873.1"/>
    <property type="molecule type" value="Genomic_DNA"/>
</dbReference>
<dbReference type="InterPro" id="IPR016833">
    <property type="entry name" value="Put_Na-Bile_cotransptr"/>
</dbReference>
<evidence type="ECO:0000313" key="3">
    <source>
        <dbReference type="Proteomes" id="UP000199433"/>
    </source>
</evidence>
<proteinExistence type="predicted"/>
<dbReference type="RefSeq" id="WP_091268119.1">
    <property type="nucleotide sequence ID" value="NZ_FNFK01000045.1"/>
</dbReference>
<evidence type="ECO:0000313" key="2">
    <source>
        <dbReference type="EMBL" id="SDK62873.1"/>
    </source>
</evidence>
<protein>
    <submittedName>
        <fullName evidence="2">Predicted Na+-dependent transporter</fullName>
    </submittedName>
</protein>
<dbReference type="AlphaFoldDB" id="A0A1G9DG93"/>
<name>A0A1G9DG93_9LACT</name>
<evidence type="ECO:0000256" key="1">
    <source>
        <dbReference type="SAM" id="Phobius"/>
    </source>
</evidence>
<feature type="transmembrane region" description="Helical" evidence="1">
    <location>
        <begin position="260"/>
        <end position="284"/>
    </location>
</feature>
<keyword evidence="1" id="KW-1133">Transmembrane helix</keyword>
<keyword evidence="1" id="KW-0472">Membrane</keyword>
<dbReference type="InterPro" id="IPR038770">
    <property type="entry name" value="Na+/solute_symporter_sf"/>
</dbReference>